<dbReference type="SUPFAM" id="SSF46689">
    <property type="entry name" value="Homeodomain-like"/>
    <property type="match status" value="1"/>
</dbReference>
<sequence>MQEREARRSNPERAEATRKALIEAARRLFVEKSYADTATPDIATAAGVTRGALYHHFDDKQALFRAVVEQEAAHVAEEIERATPATLAAKGALLKGGEAFLDAMAAPGRTRLLLLDGPAVLGRTAMDRIDGEHSARTLREGLSMAMEEGTMKKAPPDALAALLSAAFDRAALAIEAGATRQEIEAALAVVIEGLFIDRSG</sequence>
<dbReference type="InterPro" id="IPR009057">
    <property type="entry name" value="Homeodomain-like_sf"/>
</dbReference>
<dbReference type="PROSITE" id="PS50977">
    <property type="entry name" value="HTH_TETR_2"/>
    <property type="match status" value="1"/>
</dbReference>
<dbReference type="RefSeq" id="WP_378223461.1">
    <property type="nucleotide sequence ID" value="NZ_JBHRTK010000022.1"/>
</dbReference>
<dbReference type="Pfam" id="PF00440">
    <property type="entry name" value="TetR_N"/>
    <property type="match status" value="1"/>
</dbReference>
<dbReference type="Proteomes" id="UP001595583">
    <property type="component" value="Unassembled WGS sequence"/>
</dbReference>
<gene>
    <name evidence="6" type="ORF">ACFOHJ_19065</name>
</gene>
<comment type="caution">
    <text evidence="6">The sequence shown here is derived from an EMBL/GenBank/DDBJ whole genome shotgun (WGS) entry which is preliminary data.</text>
</comment>
<proteinExistence type="predicted"/>
<evidence type="ECO:0000313" key="7">
    <source>
        <dbReference type="Proteomes" id="UP001595583"/>
    </source>
</evidence>
<dbReference type="EMBL" id="JBHRTK010000022">
    <property type="protein sequence ID" value="MFC3208329.1"/>
    <property type="molecule type" value="Genomic_DNA"/>
</dbReference>
<keyword evidence="1" id="KW-0805">Transcription regulation</keyword>
<dbReference type="PANTHER" id="PTHR30055">
    <property type="entry name" value="HTH-TYPE TRANSCRIPTIONAL REGULATOR RUTR"/>
    <property type="match status" value="1"/>
</dbReference>
<evidence type="ECO:0000259" key="5">
    <source>
        <dbReference type="PROSITE" id="PS50977"/>
    </source>
</evidence>
<evidence type="ECO:0000256" key="4">
    <source>
        <dbReference type="PROSITE-ProRule" id="PRU00335"/>
    </source>
</evidence>
<evidence type="ECO:0000256" key="1">
    <source>
        <dbReference type="ARBA" id="ARBA00023015"/>
    </source>
</evidence>
<evidence type="ECO:0000313" key="6">
    <source>
        <dbReference type="EMBL" id="MFC3208329.1"/>
    </source>
</evidence>
<dbReference type="Gene3D" id="1.10.357.10">
    <property type="entry name" value="Tetracycline Repressor, domain 2"/>
    <property type="match status" value="1"/>
</dbReference>
<name>A0ABV7KDC9_9HYPH</name>
<keyword evidence="3" id="KW-0804">Transcription</keyword>
<evidence type="ECO:0000256" key="2">
    <source>
        <dbReference type="ARBA" id="ARBA00023125"/>
    </source>
</evidence>
<dbReference type="InterPro" id="IPR049484">
    <property type="entry name" value="Rv0078-like_C"/>
</dbReference>
<organism evidence="6 7">
    <name type="scientific">Aquamicrobium soli</name>
    <dbReference type="NCBI Taxonomy" id="1811518"/>
    <lineage>
        <taxon>Bacteria</taxon>
        <taxon>Pseudomonadati</taxon>
        <taxon>Pseudomonadota</taxon>
        <taxon>Alphaproteobacteria</taxon>
        <taxon>Hyphomicrobiales</taxon>
        <taxon>Phyllobacteriaceae</taxon>
        <taxon>Aquamicrobium</taxon>
    </lineage>
</organism>
<dbReference type="PANTHER" id="PTHR30055:SF234">
    <property type="entry name" value="HTH-TYPE TRANSCRIPTIONAL REGULATOR BETI"/>
    <property type="match status" value="1"/>
</dbReference>
<keyword evidence="7" id="KW-1185">Reference proteome</keyword>
<dbReference type="InterPro" id="IPR050109">
    <property type="entry name" value="HTH-type_TetR-like_transc_reg"/>
</dbReference>
<feature type="domain" description="HTH tetR-type" evidence="5">
    <location>
        <begin position="15"/>
        <end position="75"/>
    </location>
</feature>
<evidence type="ECO:0000256" key="3">
    <source>
        <dbReference type="ARBA" id="ARBA00023163"/>
    </source>
</evidence>
<dbReference type="Pfam" id="PF21351">
    <property type="entry name" value="TetR_C_41"/>
    <property type="match status" value="1"/>
</dbReference>
<keyword evidence="2 4" id="KW-0238">DNA-binding</keyword>
<accession>A0ABV7KDC9</accession>
<dbReference type="PRINTS" id="PR00455">
    <property type="entry name" value="HTHTETR"/>
</dbReference>
<reference evidence="7" key="1">
    <citation type="journal article" date="2019" name="Int. J. Syst. Evol. Microbiol.">
        <title>The Global Catalogue of Microorganisms (GCM) 10K type strain sequencing project: providing services to taxonomists for standard genome sequencing and annotation.</title>
        <authorList>
            <consortium name="The Broad Institute Genomics Platform"/>
            <consortium name="The Broad Institute Genome Sequencing Center for Infectious Disease"/>
            <person name="Wu L."/>
            <person name="Ma J."/>
        </authorList>
    </citation>
    <scope>NUCLEOTIDE SEQUENCE [LARGE SCALE GENOMIC DNA]</scope>
    <source>
        <strain evidence="7">KCTC 52165</strain>
    </source>
</reference>
<dbReference type="InterPro" id="IPR001647">
    <property type="entry name" value="HTH_TetR"/>
</dbReference>
<feature type="DNA-binding region" description="H-T-H motif" evidence="4">
    <location>
        <begin position="38"/>
        <end position="57"/>
    </location>
</feature>
<protein>
    <submittedName>
        <fullName evidence="6">TetR/AcrR family transcriptional regulator</fullName>
    </submittedName>
</protein>